<keyword evidence="5" id="KW-0862">Zinc</keyword>
<organism evidence="10 11">
    <name type="scientific">Sinanodonta woodiana</name>
    <name type="common">Chinese pond mussel</name>
    <name type="synonym">Anodonta woodiana</name>
    <dbReference type="NCBI Taxonomy" id="1069815"/>
    <lineage>
        <taxon>Eukaryota</taxon>
        <taxon>Metazoa</taxon>
        <taxon>Spiralia</taxon>
        <taxon>Lophotrochozoa</taxon>
        <taxon>Mollusca</taxon>
        <taxon>Bivalvia</taxon>
        <taxon>Autobranchia</taxon>
        <taxon>Heteroconchia</taxon>
        <taxon>Palaeoheterodonta</taxon>
        <taxon>Unionida</taxon>
        <taxon>Unionoidea</taxon>
        <taxon>Unionidae</taxon>
        <taxon>Unioninae</taxon>
        <taxon>Sinanodonta</taxon>
    </lineage>
</organism>
<name>A0ABD3XY26_SINWO</name>
<comment type="subcellular location">
    <subcellularLocation>
        <location evidence="1">Cytoplasm</location>
    </subcellularLocation>
</comment>
<evidence type="ECO:0000256" key="7">
    <source>
        <dbReference type="ARBA" id="ARBA00022884"/>
    </source>
</evidence>
<dbReference type="InterPro" id="IPR008705">
    <property type="entry name" value="Nanos/Xcar2"/>
</dbReference>
<dbReference type="PROSITE" id="PS51522">
    <property type="entry name" value="ZF_NANOS"/>
    <property type="match status" value="1"/>
</dbReference>
<dbReference type="GO" id="GO:0008270">
    <property type="term" value="F:zinc ion binding"/>
    <property type="evidence" value="ECO:0007669"/>
    <property type="project" value="UniProtKB-KW"/>
</dbReference>
<evidence type="ECO:0000256" key="2">
    <source>
        <dbReference type="ARBA" id="ARBA00022490"/>
    </source>
</evidence>
<evidence type="ECO:0000256" key="6">
    <source>
        <dbReference type="ARBA" id="ARBA00022845"/>
    </source>
</evidence>
<sequence>MDMGYSSANVTKLASLVHSMSNGKLKENILQEDTAVENGSDSLFLCNNNVQAQHMDFGLSCTFTSGTDAAMEKLLSENNESGPFGNNFLQHDYSLLDQFQEPDDVVSSDDSPAENVHTNSFDRFLQPSDRPMKSTTPIAWSCFSTKGFLENGGHFGFRGSDTYSQVPASSDAVKKRLGRTGFLSTGSDNHSDELASTSFKNRTIGNTFSISQRTSDGVQGSEQHPILGRWSKDLSFAEHSNEVVKEGFDGENVSLAVGQPWSQTNSNSFYNGTTEIVHPIECGKFSSDIPNCNVGARNGTSSYFSSVTKPSSLKNNVRSKWQDLPVLNNSSWNDDSSHHDIISDDEHFVCPERYHHSCSRSDQNETLALTGNLFNDLNISNRSDLQDLTLLMWDLLKTRGGSHSEGEHISLHLRQPKNGEGTSCAFCKRNGETLEFYRTHVVKDNRGKVICPILRKYVCPLCGSTGDKAHTIRHCPLYSGNPINTAFDTFATKRSSCGRRSRNNSY</sequence>
<keyword evidence="7 8" id="KW-0694">RNA-binding</keyword>
<feature type="domain" description="Nanos-type" evidence="9">
    <location>
        <begin position="423"/>
        <end position="477"/>
    </location>
</feature>
<dbReference type="PANTHER" id="PTHR12887">
    <property type="entry name" value="NANOS PROTEIN"/>
    <property type="match status" value="1"/>
</dbReference>
<dbReference type="GO" id="GO:0003723">
    <property type="term" value="F:RNA binding"/>
    <property type="evidence" value="ECO:0007669"/>
    <property type="project" value="UniProtKB-UniRule"/>
</dbReference>
<keyword evidence="3" id="KW-0479">Metal-binding</keyword>
<gene>
    <name evidence="10" type="ORF">ACJMK2_003372</name>
</gene>
<keyword evidence="11" id="KW-1185">Reference proteome</keyword>
<proteinExistence type="inferred from homology"/>
<evidence type="ECO:0000256" key="3">
    <source>
        <dbReference type="ARBA" id="ARBA00022723"/>
    </source>
</evidence>
<dbReference type="Gene3D" id="4.10.60.30">
    <property type="entry name" value="Nanos, RNA-binding domain"/>
    <property type="match status" value="1"/>
</dbReference>
<reference evidence="10 11" key="1">
    <citation type="submission" date="2024-11" db="EMBL/GenBank/DDBJ databases">
        <title>Chromosome-level genome assembly of the freshwater bivalve Anodonta woodiana.</title>
        <authorList>
            <person name="Chen X."/>
        </authorList>
    </citation>
    <scope>NUCLEOTIDE SEQUENCE [LARGE SCALE GENOMIC DNA]</scope>
    <source>
        <strain evidence="10">MN2024</strain>
        <tissue evidence="10">Gills</tissue>
    </source>
</reference>
<evidence type="ECO:0000256" key="8">
    <source>
        <dbReference type="PROSITE-ProRule" id="PRU00855"/>
    </source>
</evidence>
<evidence type="ECO:0000259" key="9">
    <source>
        <dbReference type="PROSITE" id="PS51522"/>
    </source>
</evidence>
<dbReference type="GO" id="GO:0005737">
    <property type="term" value="C:cytoplasm"/>
    <property type="evidence" value="ECO:0007669"/>
    <property type="project" value="UniProtKB-SubCell"/>
</dbReference>
<dbReference type="AlphaFoldDB" id="A0ABD3XY26"/>
<dbReference type="InterPro" id="IPR024161">
    <property type="entry name" value="Znf_nanos-typ"/>
</dbReference>
<evidence type="ECO:0000256" key="1">
    <source>
        <dbReference type="ARBA" id="ARBA00004496"/>
    </source>
</evidence>
<comment type="similarity">
    <text evidence="8">Belongs to the nanos family.</text>
</comment>
<evidence type="ECO:0000313" key="11">
    <source>
        <dbReference type="Proteomes" id="UP001634394"/>
    </source>
</evidence>
<evidence type="ECO:0000256" key="4">
    <source>
        <dbReference type="ARBA" id="ARBA00022771"/>
    </source>
</evidence>
<keyword evidence="4 8" id="KW-0863">Zinc-finger</keyword>
<dbReference type="GO" id="GO:0006417">
    <property type="term" value="P:regulation of translation"/>
    <property type="evidence" value="ECO:0007669"/>
    <property type="project" value="UniProtKB-UniRule"/>
</dbReference>
<dbReference type="InterPro" id="IPR038129">
    <property type="entry name" value="Nanos_sf"/>
</dbReference>
<keyword evidence="2" id="KW-0963">Cytoplasm</keyword>
<dbReference type="Pfam" id="PF05741">
    <property type="entry name" value="zf-nanos"/>
    <property type="match status" value="1"/>
</dbReference>
<dbReference type="EMBL" id="JBJQND010000001">
    <property type="protein sequence ID" value="KAL3891109.1"/>
    <property type="molecule type" value="Genomic_DNA"/>
</dbReference>
<accession>A0ABD3XY26</accession>
<protein>
    <recommendedName>
        <fullName evidence="9">Nanos-type domain-containing protein</fullName>
    </recommendedName>
</protein>
<keyword evidence="6 8" id="KW-0810">Translation regulation</keyword>
<comment type="caution">
    <text evidence="10">The sequence shown here is derived from an EMBL/GenBank/DDBJ whole genome shotgun (WGS) entry which is preliminary data.</text>
</comment>
<evidence type="ECO:0000256" key="5">
    <source>
        <dbReference type="ARBA" id="ARBA00022833"/>
    </source>
</evidence>
<evidence type="ECO:0000313" key="10">
    <source>
        <dbReference type="EMBL" id="KAL3891109.1"/>
    </source>
</evidence>
<dbReference type="Proteomes" id="UP001634394">
    <property type="component" value="Unassembled WGS sequence"/>
</dbReference>